<evidence type="ECO:0000313" key="2">
    <source>
        <dbReference type="EMBL" id="MCZ4222734.1"/>
    </source>
</evidence>
<dbReference type="EMBL" id="JAPWGL010000001">
    <property type="protein sequence ID" value="MCZ4222734.1"/>
    <property type="molecule type" value="Genomic_DNA"/>
</dbReference>
<comment type="caution">
    <text evidence="2">The sequence shown here is derived from an EMBL/GenBank/DDBJ whole genome shotgun (WGS) entry which is preliminary data.</text>
</comment>
<sequence length="194" mass="21592">MKRYFLFAIFMVNFTTAFAQTDSLSKSIKAKSDAIGHGGNNEIRINLLYTVIGIPEVTYERLLEDNMGVGISVAVRLTDENVFGSRFNYIITPHYRLYFGSKKANGFFIEGNAGVVSYKESDYSSLAYTSYPPNFDYSVFDKNYTKLGLGVAGGAKFLTRNGFLGEAYLGLGRVFGSQSIDVYPRFGLSIGKRF</sequence>
<evidence type="ECO:0000256" key="1">
    <source>
        <dbReference type="SAM" id="SignalP"/>
    </source>
</evidence>
<accession>A0ABT4KV78</accession>
<gene>
    <name evidence="2" type="ORF">O0931_05430</name>
</gene>
<keyword evidence="3" id="KW-1185">Reference proteome</keyword>
<keyword evidence="1" id="KW-0732">Signal</keyword>
<feature type="chain" id="PRO_5045603874" description="DUF3575 domain-containing protein" evidence="1">
    <location>
        <begin position="20"/>
        <end position="194"/>
    </location>
</feature>
<proteinExistence type="predicted"/>
<name>A0ABT4KV78_9SPHI</name>
<evidence type="ECO:0000313" key="3">
    <source>
        <dbReference type="Proteomes" id="UP001144341"/>
    </source>
</evidence>
<evidence type="ECO:0008006" key="4">
    <source>
        <dbReference type="Google" id="ProtNLM"/>
    </source>
</evidence>
<organism evidence="2 3">
    <name type="scientific">Pedobacter rhodius</name>
    <dbReference type="NCBI Taxonomy" id="3004098"/>
    <lineage>
        <taxon>Bacteria</taxon>
        <taxon>Pseudomonadati</taxon>
        <taxon>Bacteroidota</taxon>
        <taxon>Sphingobacteriia</taxon>
        <taxon>Sphingobacteriales</taxon>
        <taxon>Sphingobacteriaceae</taxon>
        <taxon>Pedobacter</taxon>
    </lineage>
</organism>
<dbReference type="RefSeq" id="WP_269414531.1">
    <property type="nucleotide sequence ID" value="NZ_JAPWGL010000001.1"/>
</dbReference>
<feature type="signal peptide" evidence="1">
    <location>
        <begin position="1"/>
        <end position="19"/>
    </location>
</feature>
<reference evidence="2" key="1">
    <citation type="submission" date="2022-12" db="EMBL/GenBank/DDBJ databases">
        <title>Genome sequence of SJ11.</title>
        <authorList>
            <person name="Woo H."/>
        </authorList>
    </citation>
    <scope>NUCLEOTIDE SEQUENCE</scope>
    <source>
        <strain evidence="2">SJ11</strain>
    </source>
</reference>
<dbReference type="Proteomes" id="UP001144341">
    <property type="component" value="Unassembled WGS sequence"/>
</dbReference>
<protein>
    <recommendedName>
        <fullName evidence="4">DUF3575 domain-containing protein</fullName>
    </recommendedName>
</protein>